<evidence type="ECO:0000313" key="3">
    <source>
        <dbReference type="Proteomes" id="UP000309544"/>
    </source>
</evidence>
<evidence type="ECO:0000313" key="2">
    <source>
        <dbReference type="EMBL" id="TNJ35918.1"/>
    </source>
</evidence>
<dbReference type="RefSeq" id="WP_139626866.1">
    <property type="nucleotide sequence ID" value="NZ_VDCI01000010.1"/>
</dbReference>
<dbReference type="Proteomes" id="UP000309544">
    <property type="component" value="Unassembled WGS sequence"/>
</dbReference>
<reference evidence="2 3" key="1">
    <citation type="submission" date="2019-05" db="EMBL/GenBank/DDBJ databases">
        <title>Draft Whole-Genome sequence of the green sulfur bacterium Prosthecochloris vibrioformis DSM 260.</title>
        <authorList>
            <person name="Meyer T.E."/>
            <person name="Kyndt J.A."/>
        </authorList>
    </citation>
    <scope>NUCLEOTIDE SEQUENCE [LARGE SCALE GENOMIC DNA]</scope>
    <source>
        <strain evidence="2 3">DSM 260</strain>
    </source>
</reference>
<dbReference type="EMBL" id="VDCI01000010">
    <property type="protein sequence ID" value="TNJ35918.1"/>
    <property type="molecule type" value="Genomic_DNA"/>
</dbReference>
<gene>
    <name evidence="2" type="ORF">FGF68_09585</name>
</gene>
<organism evidence="2 3">
    <name type="scientific">Prosthecochloris vibrioformis</name>
    <name type="common">Chlorobium vibrioforme</name>
    <dbReference type="NCBI Taxonomy" id="1098"/>
    <lineage>
        <taxon>Bacteria</taxon>
        <taxon>Pseudomonadati</taxon>
        <taxon>Chlorobiota</taxon>
        <taxon>Chlorobiia</taxon>
        <taxon>Chlorobiales</taxon>
        <taxon>Chlorobiaceae</taxon>
        <taxon>Prosthecochloris</taxon>
    </lineage>
</organism>
<evidence type="ECO:0000256" key="1">
    <source>
        <dbReference type="SAM" id="Phobius"/>
    </source>
</evidence>
<dbReference type="AlphaFoldDB" id="A0A5C4RY80"/>
<keyword evidence="1" id="KW-0812">Transmembrane</keyword>
<keyword evidence="3" id="KW-1185">Reference proteome</keyword>
<keyword evidence="1" id="KW-1133">Transmembrane helix</keyword>
<name>A0A5C4RY80_PROVB</name>
<protein>
    <submittedName>
        <fullName evidence="2">Uncharacterized protein</fullName>
    </submittedName>
</protein>
<keyword evidence="1" id="KW-0472">Membrane</keyword>
<proteinExistence type="predicted"/>
<accession>A0A5C4RY80</accession>
<feature type="transmembrane region" description="Helical" evidence="1">
    <location>
        <begin position="12"/>
        <end position="32"/>
    </location>
</feature>
<comment type="caution">
    <text evidence="2">The sequence shown here is derived from an EMBL/GenBank/DDBJ whole genome shotgun (WGS) entry which is preliminary data.</text>
</comment>
<sequence length="237" mass="27238">MAEKSRTELTIDLIKALAWPTITVMVLVWMGGDIKDTMLDILKNRNWKIGNFQSGELLEQRVANLKTNMQLELDEQKEILQQIIDEPGTKAESQEYAAQALSRINAVQQEVNREISSIQQAVLTPDKTARYDMRQEQPDARVLLYEPKAANLEMEGFELLLAKNAKAALQAFTEAEAVWPDYHNVAEIRALLQKNIRLLTTPESPQWNTVYSTILEKYSWGMPAETRKEMRSLLQRY</sequence>